<organism evidence="1 3">
    <name type="scientific">Sulfodiicoccus acidiphilus</name>
    <dbReference type="NCBI Taxonomy" id="1670455"/>
    <lineage>
        <taxon>Archaea</taxon>
        <taxon>Thermoproteota</taxon>
        <taxon>Thermoprotei</taxon>
        <taxon>Sulfolobales</taxon>
        <taxon>Sulfolobaceae</taxon>
        <taxon>Sulfodiicoccus</taxon>
    </lineage>
</organism>
<dbReference type="AlphaFoldDB" id="A0A348B5M1"/>
<dbReference type="Proteomes" id="UP000616143">
    <property type="component" value="Unassembled WGS sequence"/>
</dbReference>
<dbReference type="KEGG" id="sacd:HS1genome_1862"/>
<reference evidence="2" key="4">
    <citation type="submission" date="2020-09" db="EMBL/GenBank/DDBJ databases">
        <authorList>
            <person name="Sun Q."/>
            <person name="Ohkuma M."/>
        </authorList>
    </citation>
    <scope>NUCLEOTIDE SEQUENCE</scope>
    <source>
        <strain evidence="2">JCM 31740</strain>
    </source>
</reference>
<keyword evidence="3" id="KW-1185">Reference proteome</keyword>
<evidence type="ECO:0000313" key="1">
    <source>
        <dbReference type="EMBL" id="BBD73473.1"/>
    </source>
</evidence>
<reference evidence="1" key="3">
    <citation type="journal article" date="2019" name="BMC Res. Notes">
        <title>Complete genome sequence of the Sulfodiicoccus acidiphilus strain HS-1T, the first crenarchaeon that lacks polB3, isolated from an acidic hot spring in Ohwaku-dani, Hakone, Japan.</title>
        <authorList>
            <person name="Sakai H.D."/>
            <person name="Kurosawa N."/>
        </authorList>
    </citation>
    <scope>NUCLEOTIDE SEQUENCE</scope>
    <source>
        <strain evidence="1">HS-1</strain>
    </source>
</reference>
<gene>
    <name evidence="2" type="ORF">GCM10007116_08350</name>
    <name evidence="1" type="ORF">HS1genome_1862</name>
</gene>
<dbReference type="Proteomes" id="UP000276741">
    <property type="component" value="Chromosome"/>
</dbReference>
<reference evidence="3" key="2">
    <citation type="submission" date="2018-04" db="EMBL/GenBank/DDBJ databases">
        <title>Complete genome sequence of Sulfodiicoccus acidiphilus strain HS-1.</title>
        <authorList>
            <person name="Sakai H.D."/>
            <person name="Kurosawa N."/>
        </authorList>
    </citation>
    <scope>NUCLEOTIDE SEQUENCE [LARGE SCALE GENOMIC DNA]</scope>
    <source>
        <strain evidence="3">HS-1</strain>
    </source>
</reference>
<evidence type="ECO:0000313" key="3">
    <source>
        <dbReference type="Proteomes" id="UP000276741"/>
    </source>
</evidence>
<name>A0A348B5M1_9CREN</name>
<dbReference type="EMBL" id="BMQS01000006">
    <property type="protein sequence ID" value="GGT92880.1"/>
    <property type="molecule type" value="Genomic_DNA"/>
</dbReference>
<accession>A0A348B5M1</accession>
<evidence type="ECO:0000313" key="2">
    <source>
        <dbReference type="EMBL" id="GGT92880.1"/>
    </source>
</evidence>
<proteinExistence type="predicted"/>
<dbReference type="EMBL" id="AP018553">
    <property type="protein sequence ID" value="BBD73473.1"/>
    <property type="molecule type" value="Genomic_DNA"/>
</dbReference>
<protein>
    <submittedName>
        <fullName evidence="1">Uncharacterized protein</fullName>
    </submittedName>
</protein>
<sequence length="131" mass="13923">MGEEVERPYSDPDVFTLLYNLLSVSGLKVDAVMEGTGYSQVVTRHYRTEREVKGFVYSFFDPEGNLAAAHSLRSEGIRGGPPGTQGVGGPGLLEGLQVLRQVHFGGLPGLHGLLPKSNASVKGGRREAIGG</sequence>
<reference evidence="2" key="1">
    <citation type="journal article" date="2014" name="Int. J. Syst. Evol. Microbiol.">
        <title>Complete genome sequence of Corynebacterium casei LMG S-19264T (=DSM 44701T), isolated from a smear-ripened cheese.</title>
        <authorList>
            <consortium name="US DOE Joint Genome Institute (JGI-PGF)"/>
            <person name="Walter F."/>
            <person name="Albersmeier A."/>
            <person name="Kalinowski J."/>
            <person name="Ruckert C."/>
        </authorList>
    </citation>
    <scope>NUCLEOTIDE SEQUENCE</scope>
    <source>
        <strain evidence="2">JCM 31740</strain>
    </source>
</reference>